<dbReference type="InterPro" id="IPR001789">
    <property type="entry name" value="Sig_transdc_resp-reg_receiver"/>
</dbReference>
<dbReference type="PROSITE" id="PS50110">
    <property type="entry name" value="RESPONSE_REGULATORY"/>
    <property type="match status" value="1"/>
</dbReference>
<protein>
    <submittedName>
        <fullName evidence="8">Response regulator transcription factor</fullName>
    </submittedName>
</protein>
<keyword evidence="2" id="KW-0805">Transcription regulation</keyword>
<evidence type="ECO:0000256" key="1">
    <source>
        <dbReference type="ARBA" id="ARBA00022553"/>
    </source>
</evidence>
<keyword evidence="3" id="KW-0238">DNA-binding</keyword>
<dbReference type="PANTHER" id="PTHR43214">
    <property type="entry name" value="TWO-COMPONENT RESPONSE REGULATOR"/>
    <property type="match status" value="1"/>
</dbReference>
<feature type="modified residue" description="4-aspartylphosphate" evidence="5">
    <location>
        <position position="53"/>
    </location>
</feature>
<dbReference type="PANTHER" id="PTHR43214:SF1">
    <property type="entry name" value="TRANSCRIPTIONAL REGULATORY PROTEIN COMA"/>
    <property type="match status" value="1"/>
</dbReference>
<dbReference type="Pfam" id="PF00196">
    <property type="entry name" value="GerE"/>
    <property type="match status" value="1"/>
</dbReference>
<evidence type="ECO:0000256" key="3">
    <source>
        <dbReference type="ARBA" id="ARBA00023125"/>
    </source>
</evidence>
<evidence type="ECO:0000313" key="9">
    <source>
        <dbReference type="Proteomes" id="UP001165962"/>
    </source>
</evidence>
<evidence type="ECO:0000256" key="2">
    <source>
        <dbReference type="ARBA" id="ARBA00023015"/>
    </source>
</evidence>
<dbReference type="InterPro" id="IPR058245">
    <property type="entry name" value="NreC/VraR/RcsB-like_REC"/>
</dbReference>
<dbReference type="Pfam" id="PF00072">
    <property type="entry name" value="Response_reg"/>
    <property type="match status" value="1"/>
</dbReference>
<feature type="domain" description="HTH luxR-type" evidence="6">
    <location>
        <begin position="144"/>
        <end position="209"/>
    </location>
</feature>
<feature type="domain" description="Response regulatory" evidence="7">
    <location>
        <begin position="3"/>
        <end position="118"/>
    </location>
</feature>
<evidence type="ECO:0000256" key="5">
    <source>
        <dbReference type="PROSITE-ProRule" id="PRU00169"/>
    </source>
</evidence>
<dbReference type="InterPro" id="IPR000792">
    <property type="entry name" value="Tscrpt_reg_LuxR_C"/>
</dbReference>
<comment type="caution">
    <text evidence="8">The sequence shown here is derived from an EMBL/GenBank/DDBJ whole genome shotgun (WGS) entry which is preliminary data.</text>
</comment>
<dbReference type="InterPro" id="IPR039420">
    <property type="entry name" value="WalR-like"/>
</dbReference>
<evidence type="ECO:0000259" key="7">
    <source>
        <dbReference type="PROSITE" id="PS50110"/>
    </source>
</evidence>
<dbReference type="PROSITE" id="PS50043">
    <property type="entry name" value="HTH_LUXR_2"/>
    <property type="match status" value="1"/>
</dbReference>
<name>A0ABX0JMV8_9BACL</name>
<dbReference type="SUPFAM" id="SSF52172">
    <property type="entry name" value="CheY-like"/>
    <property type="match status" value="1"/>
</dbReference>
<reference evidence="8" key="1">
    <citation type="submission" date="2020-03" db="EMBL/GenBank/DDBJ databases">
        <title>Draft sequencing of Paenibacilllus sp. S3N08.</title>
        <authorList>
            <person name="Kim D.-U."/>
        </authorList>
    </citation>
    <scope>NUCLEOTIDE SEQUENCE</scope>
    <source>
        <strain evidence="8">S3N08</strain>
    </source>
</reference>
<dbReference type="SUPFAM" id="SSF46894">
    <property type="entry name" value="C-terminal effector domain of the bipartite response regulators"/>
    <property type="match status" value="1"/>
</dbReference>
<dbReference type="InterPro" id="IPR011006">
    <property type="entry name" value="CheY-like_superfamily"/>
</dbReference>
<organism evidence="8 9">
    <name type="scientific">Paenibacillus agricola</name>
    <dbReference type="NCBI Taxonomy" id="2716264"/>
    <lineage>
        <taxon>Bacteria</taxon>
        <taxon>Bacillati</taxon>
        <taxon>Bacillota</taxon>
        <taxon>Bacilli</taxon>
        <taxon>Bacillales</taxon>
        <taxon>Paenibacillaceae</taxon>
        <taxon>Paenibacillus</taxon>
    </lineage>
</organism>
<evidence type="ECO:0000256" key="4">
    <source>
        <dbReference type="ARBA" id="ARBA00023163"/>
    </source>
</evidence>
<dbReference type="RefSeq" id="WP_166158737.1">
    <property type="nucleotide sequence ID" value="NZ_JAAOIW010000047.1"/>
</dbReference>
<dbReference type="InterPro" id="IPR016032">
    <property type="entry name" value="Sig_transdc_resp-reg_C-effctor"/>
</dbReference>
<proteinExistence type="predicted"/>
<keyword evidence="4" id="KW-0804">Transcription</keyword>
<keyword evidence="1 5" id="KW-0597">Phosphoprotein</keyword>
<evidence type="ECO:0000259" key="6">
    <source>
        <dbReference type="PROSITE" id="PS50043"/>
    </source>
</evidence>
<accession>A0ABX0JMV8</accession>
<dbReference type="CDD" id="cd17535">
    <property type="entry name" value="REC_NarL-like"/>
    <property type="match status" value="1"/>
</dbReference>
<sequence length="218" mass="24511">MIQVLLVDDHPSIIEGARMLLEQEGDIEVYLANSGEEALELATTQHFDVMLFDLHMPDLNGIDLAKQVLSVVTNATIIIYTGFEFKNHFNLMIESGISGFLLKTANKEQLVAAVRCALRGEVILPLSLVKQLRRTTVSVSEVRPENEPIVISNLEYEILKEISKGRSNKEIAEKVIMSQRALEYCLTSLFQKLNVKSRIEAVMRANQMGLLSDSYFKP</sequence>
<dbReference type="Gene3D" id="3.40.50.2300">
    <property type="match status" value="1"/>
</dbReference>
<evidence type="ECO:0000313" key="8">
    <source>
        <dbReference type="EMBL" id="NHN35595.1"/>
    </source>
</evidence>
<dbReference type="SMART" id="SM00421">
    <property type="entry name" value="HTH_LUXR"/>
    <property type="match status" value="1"/>
</dbReference>
<dbReference type="Proteomes" id="UP001165962">
    <property type="component" value="Unassembled WGS sequence"/>
</dbReference>
<keyword evidence="9" id="KW-1185">Reference proteome</keyword>
<gene>
    <name evidence="8" type="ORF">G9U52_38600</name>
</gene>
<dbReference type="SMART" id="SM00448">
    <property type="entry name" value="REC"/>
    <property type="match status" value="1"/>
</dbReference>
<dbReference type="CDD" id="cd06170">
    <property type="entry name" value="LuxR_C_like"/>
    <property type="match status" value="1"/>
</dbReference>
<dbReference type="EMBL" id="JAAOIW010000047">
    <property type="protein sequence ID" value="NHN35595.1"/>
    <property type="molecule type" value="Genomic_DNA"/>
</dbReference>